<dbReference type="InterPro" id="IPR016185">
    <property type="entry name" value="PreATP-grasp_dom_sf"/>
</dbReference>
<dbReference type="InterPro" id="IPR004215">
    <property type="entry name" value="GSHS_N"/>
</dbReference>
<dbReference type="PROSITE" id="PS50975">
    <property type="entry name" value="ATP_GRASP"/>
    <property type="match status" value="1"/>
</dbReference>
<dbReference type="PANTHER" id="PTHR21621">
    <property type="entry name" value="RIBOSOMAL PROTEIN S6 MODIFICATION PROTEIN"/>
    <property type="match status" value="1"/>
</dbReference>
<comment type="pathway">
    <text evidence="10">Sulfur metabolism; glutathione biosynthesis; glutathione from L-cysteine and L-glutamate: step 2/2.</text>
</comment>
<evidence type="ECO:0000256" key="10">
    <source>
        <dbReference type="HAMAP-Rule" id="MF_00162"/>
    </source>
</evidence>
<dbReference type="InterPro" id="IPR006284">
    <property type="entry name" value="Glut_synth_pro"/>
</dbReference>
<evidence type="ECO:0000259" key="11">
    <source>
        <dbReference type="PROSITE" id="PS50975"/>
    </source>
</evidence>
<comment type="cofactor">
    <cofactor evidence="2">
        <name>Mg(2+)</name>
        <dbReference type="ChEBI" id="CHEBI:18420"/>
    </cofactor>
</comment>
<dbReference type="Gene3D" id="3.30.1490.20">
    <property type="entry name" value="ATP-grasp fold, A domain"/>
    <property type="match status" value="1"/>
</dbReference>
<dbReference type="InterPro" id="IPR013815">
    <property type="entry name" value="ATP_grasp_subdomain_1"/>
</dbReference>
<dbReference type="NCBIfam" id="TIGR01380">
    <property type="entry name" value="glut_syn"/>
    <property type="match status" value="1"/>
</dbReference>
<gene>
    <name evidence="10" type="primary">gshB</name>
    <name evidence="12" type="ORF">J2W69_002477</name>
</gene>
<keyword evidence="5" id="KW-0479">Metal-binding</keyword>
<keyword evidence="4 10" id="KW-0317">Glutathione biosynthesis</keyword>
<dbReference type="RefSeq" id="WP_310278815.1">
    <property type="nucleotide sequence ID" value="NZ_JAVDWR010000007.1"/>
</dbReference>
<keyword evidence="8" id="KW-0460">Magnesium</keyword>
<proteinExistence type="inferred from homology"/>
<dbReference type="Proteomes" id="UP001257909">
    <property type="component" value="Unassembled WGS sequence"/>
</dbReference>
<evidence type="ECO:0000313" key="13">
    <source>
        <dbReference type="Proteomes" id="UP001257909"/>
    </source>
</evidence>
<evidence type="ECO:0000256" key="2">
    <source>
        <dbReference type="ARBA" id="ARBA00001946"/>
    </source>
</evidence>
<accession>A0ABU1W0M9</accession>
<dbReference type="Gene3D" id="3.30.470.20">
    <property type="entry name" value="ATP-grasp fold, B domain"/>
    <property type="match status" value="1"/>
</dbReference>
<evidence type="ECO:0000256" key="7">
    <source>
        <dbReference type="ARBA" id="ARBA00022840"/>
    </source>
</evidence>
<dbReference type="HAMAP" id="MF_00162">
    <property type="entry name" value="GSH_S"/>
    <property type="match status" value="1"/>
</dbReference>
<dbReference type="SUPFAM" id="SSF52440">
    <property type="entry name" value="PreATP-grasp domain"/>
    <property type="match status" value="1"/>
</dbReference>
<evidence type="ECO:0000256" key="8">
    <source>
        <dbReference type="ARBA" id="ARBA00022842"/>
    </source>
</evidence>
<organism evidence="12 13">
    <name type="scientific">Rheinheimera soli</name>
    <dbReference type="NCBI Taxonomy" id="443616"/>
    <lineage>
        <taxon>Bacteria</taxon>
        <taxon>Pseudomonadati</taxon>
        <taxon>Pseudomonadota</taxon>
        <taxon>Gammaproteobacteria</taxon>
        <taxon>Chromatiales</taxon>
        <taxon>Chromatiaceae</taxon>
        <taxon>Rheinheimera</taxon>
    </lineage>
</organism>
<reference evidence="12 13" key="1">
    <citation type="submission" date="2023-07" db="EMBL/GenBank/DDBJ databases">
        <title>Sorghum-associated microbial communities from plants grown in Nebraska, USA.</title>
        <authorList>
            <person name="Schachtman D."/>
        </authorList>
    </citation>
    <scope>NUCLEOTIDE SEQUENCE [LARGE SCALE GENOMIC DNA]</scope>
    <source>
        <strain evidence="12 13">4138</strain>
    </source>
</reference>
<dbReference type="Pfam" id="PF02951">
    <property type="entry name" value="GSH-S_N"/>
    <property type="match status" value="1"/>
</dbReference>
<evidence type="ECO:0000256" key="3">
    <source>
        <dbReference type="ARBA" id="ARBA00022598"/>
    </source>
</evidence>
<dbReference type="PANTHER" id="PTHR21621:SF4">
    <property type="entry name" value="GLUTATHIONE SYNTHETASE"/>
    <property type="match status" value="1"/>
</dbReference>
<comment type="catalytic activity">
    <reaction evidence="10">
        <text>gamma-L-glutamyl-L-cysteine + glycine + ATP = glutathione + ADP + phosphate + H(+)</text>
        <dbReference type="Rhea" id="RHEA:13557"/>
        <dbReference type="ChEBI" id="CHEBI:15378"/>
        <dbReference type="ChEBI" id="CHEBI:30616"/>
        <dbReference type="ChEBI" id="CHEBI:43474"/>
        <dbReference type="ChEBI" id="CHEBI:57305"/>
        <dbReference type="ChEBI" id="CHEBI:57925"/>
        <dbReference type="ChEBI" id="CHEBI:58173"/>
        <dbReference type="ChEBI" id="CHEBI:456216"/>
        <dbReference type="EC" id="6.3.2.3"/>
    </reaction>
</comment>
<keyword evidence="9" id="KW-0464">Manganese</keyword>
<keyword evidence="7 10" id="KW-0067">ATP-binding</keyword>
<keyword evidence="3 10" id="KW-0436">Ligase</keyword>
<dbReference type="InterPro" id="IPR011761">
    <property type="entry name" value="ATP-grasp"/>
</dbReference>
<dbReference type="InterPro" id="IPR004218">
    <property type="entry name" value="GSHS_ATP-bd"/>
</dbReference>
<protein>
    <recommendedName>
        <fullName evidence="10">Glutathione synthetase</fullName>
        <ecNumber evidence="10">6.3.2.3</ecNumber>
    </recommendedName>
    <alternativeName>
        <fullName evidence="10">GSH synthetase</fullName>
        <shortName evidence="10">GSH-S</shortName>
        <shortName evidence="10">GSHase</shortName>
    </alternativeName>
    <alternativeName>
        <fullName evidence="10">Glutathione synthase</fullName>
    </alternativeName>
</protein>
<evidence type="ECO:0000256" key="1">
    <source>
        <dbReference type="ARBA" id="ARBA00001936"/>
    </source>
</evidence>
<evidence type="ECO:0000256" key="9">
    <source>
        <dbReference type="ARBA" id="ARBA00023211"/>
    </source>
</evidence>
<dbReference type="NCBIfam" id="NF003573">
    <property type="entry name" value="PRK05246.1"/>
    <property type="match status" value="1"/>
</dbReference>
<comment type="similarity">
    <text evidence="10">Belongs to the prokaryotic GSH synthase family.</text>
</comment>
<comment type="cofactor">
    <cofactor evidence="1">
        <name>Mn(2+)</name>
        <dbReference type="ChEBI" id="CHEBI:29035"/>
    </cofactor>
</comment>
<dbReference type="SUPFAM" id="SSF56059">
    <property type="entry name" value="Glutathione synthetase ATP-binding domain-like"/>
    <property type="match status" value="1"/>
</dbReference>
<dbReference type="GO" id="GO:0004363">
    <property type="term" value="F:glutathione synthase activity"/>
    <property type="evidence" value="ECO:0007669"/>
    <property type="project" value="UniProtKB-EC"/>
</dbReference>
<dbReference type="EC" id="6.3.2.3" evidence="10"/>
<name>A0ABU1W0M9_9GAMM</name>
<keyword evidence="13" id="KW-1185">Reference proteome</keyword>
<comment type="caution">
    <text evidence="12">The sequence shown here is derived from an EMBL/GenBank/DDBJ whole genome shotgun (WGS) entry which is preliminary data.</text>
</comment>
<evidence type="ECO:0000313" key="12">
    <source>
        <dbReference type="EMBL" id="MDR7121526.1"/>
    </source>
</evidence>
<sequence>MIKLGIVMDPIAGINIKKDSSFAMLLQAQSRGYQLHYMEMNDLYLIEGQARARTRLLSVQPNGEHWYDFGGAQDIPLSDLDVILMRKDPPFDTEFIYATYILERAEDEGTLIVNKPQSLRDANEKLYTSWFAEHTPKTLVTRDAARLKAFYQQEQDVILKPLDGMGGASIFRLKPDDANVSVIIETLTEHGSRYAMAQKFIAEIKDGDKRVLVVNGEPVPYCLARIPASGETRGNLAAGGRGEARPLTESDWAIARAVGPTLKAKGLIFVGLDIIGDRLTEINVTSPTCIREIEAAFPVNITGMLFDQIELLLKQNQLVKQNQLSNQNQPGS</sequence>
<evidence type="ECO:0000256" key="5">
    <source>
        <dbReference type="ARBA" id="ARBA00022723"/>
    </source>
</evidence>
<evidence type="ECO:0000256" key="4">
    <source>
        <dbReference type="ARBA" id="ARBA00022684"/>
    </source>
</evidence>
<keyword evidence="6 10" id="KW-0547">Nucleotide-binding</keyword>
<dbReference type="Pfam" id="PF02955">
    <property type="entry name" value="GSH-S_ATP"/>
    <property type="match status" value="1"/>
</dbReference>
<evidence type="ECO:0000256" key="6">
    <source>
        <dbReference type="ARBA" id="ARBA00022741"/>
    </source>
</evidence>
<dbReference type="Gene3D" id="3.40.50.20">
    <property type="match status" value="1"/>
</dbReference>
<feature type="domain" description="ATP-grasp" evidence="11">
    <location>
        <begin position="125"/>
        <end position="310"/>
    </location>
</feature>
<dbReference type="EMBL" id="JAVDWR010000007">
    <property type="protein sequence ID" value="MDR7121526.1"/>
    <property type="molecule type" value="Genomic_DNA"/>
</dbReference>